<evidence type="ECO:0000313" key="1">
    <source>
        <dbReference type="EMBL" id="RJE16527.1"/>
    </source>
</evidence>
<sequence>MVVASGRRDCGAGLGSNVIDGAGRRHVDLRFSQLGVVEEEGGLSGSFLLKGHSADFAASAPTPVSQR</sequence>
<evidence type="ECO:0000313" key="2">
    <source>
        <dbReference type="Proteomes" id="UP000266188"/>
    </source>
</evidence>
<dbReference type="AlphaFoldDB" id="A0A3A2Z577"/>
<accession>A0A3A2Z577</accession>
<gene>
    <name evidence="1" type="ORF">PHISCL_11136</name>
</gene>
<comment type="caution">
    <text evidence="1">The sequence shown here is derived from an EMBL/GenBank/DDBJ whole genome shotgun (WGS) entry which is preliminary data.</text>
</comment>
<dbReference type="Proteomes" id="UP000266188">
    <property type="component" value="Unassembled WGS sequence"/>
</dbReference>
<protein>
    <submittedName>
        <fullName evidence="1">Uncharacterized protein</fullName>
    </submittedName>
</protein>
<dbReference type="EMBL" id="MVGC01004147">
    <property type="protein sequence ID" value="RJE16527.1"/>
    <property type="molecule type" value="Genomic_DNA"/>
</dbReference>
<keyword evidence="2" id="KW-1185">Reference proteome</keyword>
<reference evidence="2" key="1">
    <citation type="submission" date="2017-02" db="EMBL/GenBank/DDBJ databases">
        <authorList>
            <person name="Tafer H."/>
            <person name="Lopandic K."/>
        </authorList>
    </citation>
    <scope>NUCLEOTIDE SEQUENCE [LARGE SCALE GENOMIC DNA]</scope>
    <source>
        <strain evidence="2">CBS 366.77</strain>
    </source>
</reference>
<name>A0A3A2Z577_9EURO</name>
<proteinExistence type="predicted"/>
<organism evidence="1 2">
    <name type="scientific">Aspergillus sclerotialis</name>
    <dbReference type="NCBI Taxonomy" id="2070753"/>
    <lineage>
        <taxon>Eukaryota</taxon>
        <taxon>Fungi</taxon>
        <taxon>Dikarya</taxon>
        <taxon>Ascomycota</taxon>
        <taxon>Pezizomycotina</taxon>
        <taxon>Eurotiomycetes</taxon>
        <taxon>Eurotiomycetidae</taxon>
        <taxon>Eurotiales</taxon>
        <taxon>Aspergillaceae</taxon>
        <taxon>Aspergillus</taxon>
        <taxon>Aspergillus subgen. Polypaecilum</taxon>
    </lineage>
</organism>